<reference evidence="7" key="1">
    <citation type="journal article" date="2019" name="Int. J. Syst. Evol. Microbiol.">
        <title>The Global Catalogue of Microorganisms (GCM) 10K type strain sequencing project: providing services to taxonomists for standard genome sequencing and annotation.</title>
        <authorList>
            <consortium name="The Broad Institute Genomics Platform"/>
            <consortium name="The Broad Institute Genome Sequencing Center for Infectious Disease"/>
            <person name="Wu L."/>
            <person name="Ma J."/>
        </authorList>
    </citation>
    <scope>NUCLEOTIDE SEQUENCE [LARGE SCALE GENOMIC DNA]</scope>
    <source>
        <strain evidence="7">JCM 16898</strain>
    </source>
</reference>
<evidence type="ECO:0000256" key="4">
    <source>
        <dbReference type="ARBA" id="ARBA00023163"/>
    </source>
</evidence>
<protein>
    <submittedName>
        <fullName evidence="6">LysR family transcriptional regulator</fullName>
    </submittedName>
</protein>
<dbReference type="InterPro" id="IPR000847">
    <property type="entry name" value="LysR_HTH_N"/>
</dbReference>
<accession>A0ABP6V832</accession>
<evidence type="ECO:0000259" key="5">
    <source>
        <dbReference type="PROSITE" id="PS50931"/>
    </source>
</evidence>
<dbReference type="RefSeq" id="WP_344855673.1">
    <property type="nucleotide sequence ID" value="NZ_BAAAZN010000001.1"/>
</dbReference>
<feature type="domain" description="HTH lysR-type" evidence="5">
    <location>
        <begin position="1"/>
        <end position="58"/>
    </location>
</feature>
<dbReference type="PANTHER" id="PTHR30346">
    <property type="entry name" value="TRANSCRIPTIONAL DUAL REGULATOR HCAR-RELATED"/>
    <property type="match status" value="1"/>
</dbReference>
<dbReference type="SUPFAM" id="SSF53850">
    <property type="entry name" value="Periplasmic binding protein-like II"/>
    <property type="match status" value="1"/>
</dbReference>
<dbReference type="InterPro" id="IPR036388">
    <property type="entry name" value="WH-like_DNA-bd_sf"/>
</dbReference>
<proteinExistence type="inferred from homology"/>
<evidence type="ECO:0000256" key="2">
    <source>
        <dbReference type="ARBA" id="ARBA00023015"/>
    </source>
</evidence>
<evidence type="ECO:0000256" key="1">
    <source>
        <dbReference type="ARBA" id="ARBA00009437"/>
    </source>
</evidence>
<sequence length="306" mass="32931">METRLLEYFVAVASELSVTEAARRLYAAQSTVSAGLRSLEAELGVQLLRRTTQNVQLTTAGEELLANTQQIIDAVERLRTLASETASGQRGRLTLGTFTGQDLVHDLPAALRVFRTRHPHIDLRLVLSERGSTGFAEDLVRGRLDVAFFALAPPPELDVVKLLEAPFVALVEPSHPLAADTVVSLAQLAPEPWIDSPAGYGHRVGVEHALAEHRLRRQVVAEVADLLAIPKYVATGMGVAVVPDIIDSSGCVKLAIAEPMTPWIVNLATRQNAAERPAVAALIDVLLSHRLPTTASAQQAHGTPSR</sequence>
<dbReference type="CDD" id="cd05466">
    <property type="entry name" value="PBP2_LTTR_substrate"/>
    <property type="match status" value="1"/>
</dbReference>
<dbReference type="PRINTS" id="PR00039">
    <property type="entry name" value="HTHLYSR"/>
</dbReference>
<dbReference type="PROSITE" id="PS50931">
    <property type="entry name" value="HTH_LYSR"/>
    <property type="match status" value="1"/>
</dbReference>
<dbReference type="PANTHER" id="PTHR30346:SF30">
    <property type="entry name" value="SMALL NEUTRAL PROTEASE REGULATORY PROTEIN"/>
    <property type="match status" value="1"/>
</dbReference>
<dbReference type="Gene3D" id="3.40.190.290">
    <property type="match status" value="1"/>
</dbReference>
<dbReference type="InterPro" id="IPR005119">
    <property type="entry name" value="LysR_subst-bd"/>
</dbReference>
<evidence type="ECO:0000313" key="6">
    <source>
        <dbReference type="EMBL" id="GAA3528824.1"/>
    </source>
</evidence>
<dbReference type="SUPFAM" id="SSF46785">
    <property type="entry name" value="Winged helix' DNA-binding domain"/>
    <property type="match status" value="1"/>
</dbReference>
<evidence type="ECO:0000256" key="3">
    <source>
        <dbReference type="ARBA" id="ARBA00023125"/>
    </source>
</evidence>
<dbReference type="Gene3D" id="1.10.10.10">
    <property type="entry name" value="Winged helix-like DNA-binding domain superfamily/Winged helix DNA-binding domain"/>
    <property type="match status" value="1"/>
</dbReference>
<evidence type="ECO:0000313" key="7">
    <source>
        <dbReference type="Proteomes" id="UP001500689"/>
    </source>
</evidence>
<name>A0ABP6V832_9PSEU</name>
<gene>
    <name evidence="6" type="ORF">GCM10022222_09850</name>
</gene>
<dbReference type="Pfam" id="PF00126">
    <property type="entry name" value="HTH_1"/>
    <property type="match status" value="1"/>
</dbReference>
<dbReference type="EMBL" id="BAAAZN010000001">
    <property type="protein sequence ID" value="GAA3528824.1"/>
    <property type="molecule type" value="Genomic_DNA"/>
</dbReference>
<comment type="similarity">
    <text evidence="1">Belongs to the LysR transcriptional regulatory family.</text>
</comment>
<keyword evidence="2" id="KW-0805">Transcription regulation</keyword>
<keyword evidence="4" id="KW-0804">Transcription</keyword>
<dbReference type="InterPro" id="IPR036390">
    <property type="entry name" value="WH_DNA-bd_sf"/>
</dbReference>
<keyword evidence="7" id="KW-1185">Reference proteome</keyword>
<keyword evidence="3" id="KW-0238">DNA-binding</keyword>
<organism evidence="6 7">
    <name type="scientific">Amycolatopsis ultiminotia</name>
    <dbReference type="NCBI Taxonomy" id="543629"/>
    <lineage>
        <taxon>Bacteria</taxon>
        <taxon>Bacillati</taxon>
        <taxon>Actinomycetota</taxon>
        <taxon>Actinomycetes</taxon>
        <taxon>Pseudonocardiales</taxon>
        <taxon>Pseudonocardiaceae</taxon>
        <taxon>Amycolatopsis</taxon>
    </lineage>
</organism>
<comment type="caution">
    <text evidence="6">The sequence shown here is derived from an EMBL/GenBank/DDBJ whole genome shotgun (WGS) entry which is preliminary data.</text>
</comment>
<dbReference type="Pfam" id="PF03466">
    <property type="entry name" value="LysR_substrate"/>
    <property type="match status" value="1"/>
</dbReference>
<dbReference type="Proteomes" id="UP001500689">
    <property type="component" value="Unassembled WGS sequence"/>
</dbReference>